<keyword evidence="1" id="KW-0479">Metal-binding</keyword>
<dbReference type="Pfam" id="PF03747">
    <property type="entry name" value="ADP_ribosyl_GH"/>
    <property type="match status" value="2"/>
</dbReference>
<evidence type="ECO:0000313" key="3">
    <source>
        <dbReference type="Proteomes" id="UP001634394"/>
    </source>
</evidence>
<evidence type="ECO:0008006" key="4">
    <source>
        <dbReference type="Google" id="ProtNLM"/>
    </source>
</evidence>
<dbReference type="InterPro" id="IPR005502">
    <property type="entry name" value="Ribosyl_crysJ1"/>
</dbReference>
<proteinExistence type="predicted"/>
<dbReference type="Gene3D" id="1.10.4080.10">
    <property type="entry name" value="ADP-ribosylation/Crystallin J1"/>
    <property type="match status" value="2"/>
</dbReference>
<dbReference type="InterPro" id="IPR036705">
    <property type="entry name" value="Ribosyl_crysJ1_sf"/>
</dbReference>
<keyword evidence="1" id="KW-0460">Magnesium</keyword>
<sequence>MSSSKVSKKVVQDDESISKNTEGVQVIHEEQIYATIIGECIGDAVGILAIYMTEDQVEKTFLKSPALAYDEIRANKEMKWKAGDWTYNSDQMIMMMLSLIDSEGEIKPEDFTSKLSKWSKDGFKELVDRKHCKLTKEPHEIGTSCLTRAVILGIHKWGTTEQMVDNVISICKTTHHDPRCHAAAISVAVAIRLMLLHHSNIYEEGKLKVDELTKSVYSYAKTVLDQGEQKSLRFYLQCKDLSKMCLDTETNDVFKCLGAGFWALRQQDFQKALVDIISNSGDAYTNGAIAGALLGCKHGNTKEFPDPWTRLVHMEWLGGNIARFIAMLKKYIQPKRHIGQSEESYLSVLPVLSADNILKTEKMHTSTEDLYNVNDEDKGSDDQTNYSRTVKNLNEKMRTSTEDVNNVRDEDTSSDELTNNSRTVKILNEDITEQIRATLYGQCIGDAIGLLTEFMTEREAMHYYPRQYPLEYGIKHNDGHRRRWKNGDWTDDSDQMILIMLSLTKNEGEVDPVDFAKRMVDWMHYGFKELGDNGGLGIGQTTYSTLSDPTFTTDPFGVAEAVWERGKRNVAPNGGVMRTSILGVHDWWDISSVKKNAITICKTTHMDPRCQASAVAVSVAISLMLQQKFYSKGSYNVGKLIDESYVHAAQCLMDTSQKQELKRFMNVTKLDDLKLDEEHAIGYTFKCMGAGFWALKQTDFRQAITELVMKGGDADTNSAVAGALLGCKLRNIEAFPTTWLGLKHRRWLDQNIKRFLKVMDTRYSKVQKSSQ</sequence>
<dbReference type="EMBL" id="JBJQND010000008">
    <property type="protein sequence ID" value="KAL3868575.1"/>
    <property type="molecule type" value="Genomic_DNA"/>
</dbReference>
<evidence type="ECO:0000313" key="2">
    <source>
        <dbReference type="EMBL" id="KAL3868575.1"/>
    </source>
</evidence>
<dbReference type="PANTHER" id="PTHR16222:SF40">
    <property type="entry name" value="ADP-RIBOSYLGLYCOHYDROLASE"/>
    <property type="match status" value="1"/>
</dbReference>
<feature type="binding site" evidence="1">
    <location>
        <position position="491"/>
    </location>
    <ligand>
        <name>Mg(2+)</name>
        <dbReference type="ChEBI" id="CHEBI:18420"/>
        <label>1</label>
    </ligand>
</feature>
<comment type="cofactor">
    <cofactor evidence="1">
        <name>Mg(2+)</name>
        <dbReference type="ChEBI" id="CHEBI:18420"/>
    </cofactor>
    <text evidence="1">Binds 2 magnesium ions per subunit.</text>
</comment>
<dbReference type="PANTHER" id="PTHR16222">
    <property type="entry name" value="ADP-RIBOSYLGLYCOHYDROLASE"/>
    <property type="match status" value="1"/>
</dbReference>
<feature type="binding site" evidence="1">
    <location>
        <position position="490"/>
    </location>
    <ligand>
        <name>Mg(2+)</name>
        <dbReference type="ChEBI" id="CHEBI:18420"/>
        <label>1</label>
    </ligand>
</feature>
<reference evidence="2 3" key="1">
    <citation type="submission" date="2024-11" db="EMBL/GenBank/DDBJ databases">
        <title>Chromosome-level genome assembly of the freshwater bivalve Anodonta woodiana.</title>
        <authorList>
            <person name="Chen X."/>
        </authorList>
    </citation>
    <scope>NUCLEOTIDE SEQUENCE [LARGE SCALE GENOMIC DNA]</scope>
    <source>
        <strain evidence="2">MN2024</strain>
        <tissue evidence="2">Gills</tissue>
    </source>
</reference>
<feature type="binding site" evidence="1">
    <location>
        <position position="713"/>
    </location>
    <ligand>
        <name>Mg(2+)</name>
        <dbReference type="ChEBI" id="CHEBI:18420"/>
        <label>1</label>
    </ligand>
</feature>
<dbReference type="InterPro" id="IPR050792">
    <property type="entry name" value="ADP-ribosylglycohydrolase"/>
</dbReference>
<dbReference type="Proteomes" id="UP001634394">
    <property type="component" value="Unassembled WGS sequence"/>
</dbReference>
<feature type="binding site" evidence="1">
    <location>
        <position position="715"/>
    </location>
    <ligand>
        <name>Mg(2+)</name>
        <dbReference type="ChEBI" id="CHEBI:18420"/>
        <label>1</label>
    </ligand>
</feature>
<gene>
    <name evidence="2" type="ORF">ACJMK2_041376</name>
</gene>
<protein>
    <recommendedName>
        <fullName evidence="4">ADP-ribosylglycohydrolase</fullName>
    </recommendedName>
</protein>
<feature type="binding site" evidence="1">
    <location>
        <position position="716"/>
    </location>
    <ligand>
        <name>Mg(2+)</name>
        <dbReference type="ChEBI" id="CHEBI:18420"/>
        <label>1</label>
    </ligand>
</feature>
<accession>A0ABD3W4Y5</accession>
<organism evidence="2 3">
    <name type="scientific">Sinanodonta woodiana</name>
    <name type="common">Chinese pond mussel</name>
    <name type="synonym">Anodonta woodiana</name>
    <dbReference type="NCBI Taxonomy" id="1069815"/>
    <lineage>
        <taxon>Eukaryota</taxon>
        <taxon>Metazoa</taxon>
        <taxon>Spiralia</taxon>
        <taxon>Lophotrochozoa</taxon>
        <taxon>Mollusca</taxon>
        <taxon>Bivalvia</taxon>
        <taxon>Autobranchia</taxon>
        <taxon>Heteroconchia</taxon>
        <taxon>Palaeoheterodonta</taxon>
        <taxon>Unionida</taxon>
        <taxon>Unionoidea</taxon>
        <taxon>Unionidae</taxon>
        <taxon>Unioninae</taxon>
        <taxon>Sinanodonta</taxon>
    </lineage>
</organism>
<name>A0ABD3W4Y5_SINWO</name>
<keyword evidence="3" id="KW-1185">Reference proteome</keyword>
<dbReference type="SUPFAM" id="SSF101478">
    <property type="entry name" value="ADP-ribosylglycohydrolase"/>
    <property type="match status" value="2"/>
</dbReference>
<feature type="binding site" evidence="1">
    <location>
        <position position="492"/>
    </location>
    <ligand>
        <name>Mg(2+)</name>
        <dbReference type="ChEBI" id="CHEBI:18420"/>
        <label>1</label>
    </ligand>
</feature>
<evidence type="ECO:0000256" key="1">
    <source>
        <dbReference type="PIRSR" id="PIRSR605502-1"/>
    </source>
</evidence>
<dbReference type="AlphaFoldDB" id="A0ABD3W4Y5"/>
<comment type="caution">
    <text evidence="2">The sequence shown here is derived from an EMBL/GenBank/DDBJ whole genome shotgun (WGS) entry which is preliminary data.</text>
</comment>